<dbReference type="InterPro" id="IPR023591">
    <property type="entry name" value="Ribosomal_uS2_flav_dom_sf"/>
</dbReference>
<dbReference type="PRINTS" id="PR00395">
    <property type="entry name" value="RIBOSOMALS2"/>
</dbReference>
<accession>A0A0W0FU89</accession>
<comment type="similarity">
    <text evidence="1 4">Belongs to the universal ribosomal protein uS2 family.</text>
</comment>
<evidence type="ECO:0008006" key="8">
    <source>
        <dbReference type="Google" id="ProtNLM"/>
    </source>
</evidence>
<comment type="caution">
    <text evidence="6">The sequence shown here is derived from an EMBL/GenBank/DDBJ whole genome shotgun (WGS) entry which is preliminary data.</text>
</comment>
<dbReference type="PANTHER" id="PTHR12534">
    <property type="entry name" value="30S RIBOSOMAL PROTEIN S2 PROKARYOTIC AND ORGANELLAR"/>
    <property type="match status" value="1"/>
</dbReference>
<evidence type="ECO:0000313" key="6">
    <source>
        <dbReference type="EMBL" id="KTB39846.1"/>
    </source>
</evidence>
<evidence type="ECO:0000256" key="5">
    <source>
        <dbReference type="SAM" id="MobiDB-lite"/>
    </source>
</evidence>
<evidence type="ECO:0000256" key="4">
    <source>
        <dbReference type="RuleBase" id="RU003631"/>
    </source>
</evidence>
<sequence length="254" mass="28238">MHSLRPCVNRACHRAIVRSISTASSEKPQLQDPQDWTAFQTTRASFKTLTDSLSQYGSTQTRGAAWKLRDDLDHTLPLLKRAANLVRAVAVGGGQVVFLGTRPDLRPVVQKAAERMGSQGYHVGDRWLPGTLTNKWKTFGHETVRAKKVMPDLVVILNPLANMSAIHECALSHIPTIGIVDSNVDPRIVMYPIPANDESTRTAEIIAGVLSIAGREGVSVVEMESMEREEEARRREVKKSESEELRYEDSRLDV</sequence>
<dbReference type="PANTHER" id="PTHR12534:SF0">
    <property type="entry name" value="SMALL RIBOSOMAL SUBUNIT PROTEIN US2M"/>
    <property type="match status" value="1"/>
</dbReference>
<keyword evidence="2 4" id="KW-0689">Ribosomal protein</keyword>
<evidence type="ECO:0000256" key="3">
    <source>
        <dbReference type="ARBA" id="ARBA00023274"/>
    </source>
</evidence>
<evidence type="ECO:0000313" key="7">
    <source>
        <dbReference type="Proteomes" id="UP000054988"/>
    </source>
</evidence>
<protein>
    <recommendedName>
        <fullName evidence="8">Ribosomal protein S2</fullName>
    </recommendedName>
</protein>
<evidence type="ECO:0000256" key="2">
    <source>
        <dbReference type="ARBA" id="ARBA00022980"/>
    </source>
</evidence>
<evidence type="ECO:0000256" key="1">
    <source>
        <dbReference type="ARBA" id="ARBA00006242"/>
    </source>
</evidence>
<dbReference type="Gene3D" id="3.40.50.10490">
    <property type="entry name" value="Glucose-6-phosphate isomerase like protein, domain 1"/>
    <property type="match status" value="1"/>
</dbReference>
<dbReference type="InterPro" id="IPR018130">
    <property type="entry name" value="Ribosomal_uS2_CS"/>
</dbReference>
<dbReference type="HAMAP" id="MF_00291_B">
    <property type="entry name" value="Ribosomal_uS2_B"/>
    <property type="match status" value="1"/>
</dbReference>
<dbReference type="InterPro" id="IPR001865">
    <property type="entry name" value="Ribosomal_uS2"/>
</dbReference>
<keyword evidence="3 4" id="KW-0687">Ribonucleoprotein</keyword>
<gene>
    <name evidence="6" type="ORF">WG66_7547</name>
</gene>
<reference evidence="6 7" key="1">
    <citation type="submission" date="2015-12" db="EMBL/GenBank/DDBJ databases">
        <title>Draft genome sequence of Moniliophthora roreri, the causal agent of frosty pod rot of cacao.</title>
        <authorList>
            <person name="Aime M.C."/>
            <person name="Diaz-Valderrama J.R."/>
            <person name="Kijpornyongpan T."/>
            <person name="Phillips-Mora W."/>
        </authorList>
    </citation>
    <scope>NUCLEOTIDE SEQUENCE [LARGE SCALE GENOMIC DNA]</scope>
    <source>
        <strain evidence="6 7">MCA 2952</strain>
    </source>
</reference>
<dbReference type="EMBL" id="LATX01001627">
    <property type="protein sequence ID" value="KTB39846.1"/>
    <property type="molecule type" value="Genomic_DNA"/>
</dbReference>
<dbReference type="Pfam" id="PF00318">
    <property type="entry name" value="Ribosomal_S2"/>
    <property type="match status" value="2"/>
</dbReference>
<feature type="region of interest" description="Disordered" evidence="5">
    <location>
        <begin position="224"/>
        <end position="254"/>
    </location>
</feature>
<dbReference type="Proteomes" id="UP000054988">
    <property type="component" value="Unassembled WGS sequence"/>
</dbReference>
<dbReference type="GO" id="GO:0005763">
    <property type="term" value="C:mitochondrial small ribosomal subunit"/>
    <property type="evidence" value="ECO:0007669"/>
    <property type="project" value="TreeGrafter"/>
</dbReference>
<organism evidence="6 7">
    <name type="scientific">Moniliophthora roreri</name>
    <name type="common">Frosty pod rot fungus</name>
    <name type="synonym">Monilia roreri</name>
    <dbReference type="NCBI Taxonomy" id="221103"/>
    <lineage>
        <taxon>Eukaryota</taxon>
        <taxon>Fungi</taxon>
        <taxon>Dikarya</taxon>
        <taxon>Basidiomycota</taxon>
        <taxon>Agaricomycotina</taxon>
        <taxon>Agaricomycetes</taxon>
        <taxon>Agaricomycetidae</taxon>
        <taxon>Agaricales</taxon>
        <taxon>Marasmiineae</taxon>
        <taxon>Marasmiaceae</taxon>
        <taxon>Moniliophthora</taxon>
    </lineage>
</organism>
<dbReference type="GO" id="GO:0006412">
    <property type="term" value="P:translation"/>
    <property type="evidence" value="ECO:0007669"/>
    <property type="project" value="InterPro"/>
</dbReference>
<feature type="compositionally biased region" description="Basic and acidic residues" evidence="5">
    <location>
        <begin position="230"/>
        <end position="254"/>
    </location>
</feature>
<name>A0A0W0FU89_MONRR</name>
<proteinExistence type="inferred from homology"/>
<dbReference type="GO" id="GO:0003735">
    <property type="term" value="F:structural constituent of ribosome"/>
    <property type="evidence" value="ECO:0007669"/>
    <property type="project" value="InterPro"/>
</dbReference>
<dbReference type="SUPFAM" id="SSF52313">
    <property type="entry name" value="Ribosomal protein S2"/>
    <property type="match status" value="1"/>
</dbReference>
<dbReference type="PROSITE" id="PS00963">
    <property type="entry name" value="RIBOSOMAL_S2_2"/>
    <property type="match status" value="1"/>
</dbReference>
<dbReference type="InterPro" id="IPR005706">
    <property type="entry name" value="Ribosomal_uS2_bac/mit/plastid"/>
</dbReference>
<dbReference type="CDD" id="cd01425">
    <property type="entry name" value="RPS2"/>
    <property type="match status" value="1"/>
</dbReference>
<dbReference type="AlphaFoldDB" id="A0A0W0FU89"/>